<feature type="transmembrane region" description="Helical" evidence="1">
    <location>
        <begin position="20"/>
        <end position="42"/>
    </location>
</feature>
<gene>
    <name evidence="2" type="ORF">TM7x_01855</name>
</gene>
<dbReference type="KEGG" id="sox:TM7x_01855"/>
<evidence type="ECO:0000256" key="1">
    <source>
        <dbReference type="SAM" id="Phobius"/>
    </source>
</evidence>
<keyword evidence="1" id="KW-0472">Membrane</keyword>
<dbReference type="AlphaFoldDB" id="A0A6S4GVZ4"/>
<protein>
    <submittedName>
        <fullName evidence="2">Uncharacterized protein</fullName>
    </submittedName>
</protein>
<evidence type="ECO:0000313" key="2">
    <source>
        <dbReference type="EMBL" id="AJA06817.1"/>
    </source>
</evidence>
<keyword evidence="3" id="KW-1185">Reference proteome</keyword>
<keyword evidence="1" id="KW-0812">Transmembrane</keyword>
<accession>A0A6S4GVZ4</accession>
<name>A0A6S4GVZ4_9BACT</name>
<proteinExistence type="predicted"/>
<reference evidence="2 3" key="1">
    <citation type="journal article" date="2015" name="Proc. Natl. Acad. Sci. U.S.A.">
        <title>Cultivation of a human-associated TM7 phylotype reveals a reduced genome and epibiotic parasitic lifestyle.</title>
        <authorList>
            <person name="He X."/>
            <person name="McLean J.S."/>
            <person name="Edlund A."/>
            <person name="Yooseph S."/>
            <person name="Hall A.P."/>
            <person name="Liu S.Y."/>
            <person name="Dorrestein P.C."/>
            <person name="Esquenazi E."/>
            <person name="Hunter R.C."/>
            <person name="Cheng G."/>
            <person name="Nelson K.E."/>
            <person name="Lux R."/>
            <person name="Shi W."/>
        </authorList>
    </citation>
    <scope>NUCLEOTIDE SEQUENCE [LARGE SCALE GENOMIC DNA]</scope>
    <source>
        <strain evidence="2 3">TM7x</strain>
    </source>
</reference>
<sequence length="191" mass="21127">MASTKNRTKSQTKKSQVELLVPVLIGVIAVLMLIVGCLVWKLNCQSPHKPYAATEKIGSGFVSLGSLGFRFEGNRAIARHDASVKEIREFLKKENERSGCKDNNGAVSVIVNTQDEKQLLLGYGCGSTAARMFAVKKEDGWKAISPTNQFNLLDIPSCKMTDENNISKEIAPVCQNEKKDGDNLSYDYRLR</sequence>
<dbReference type="EMBL" id="CP007496">
    <property type="protein sequence ID" value="AJA06817.1"/>
    <property type="molecule type" value="Genomic_DNA"/>
</dbReference>
<evidence type="ECO:0000313" key="3">
    <source>
        <dbReference type="Proteomes" id="UP000030902"/>
    </source>
</evidence>
<organism evidence="2 3">
    <name type="scientific">Candidatus Nanosynbacter lyticus</name>
    <dbReference type="NCBI Taxonomy" id="2093824"/>
    <lineage>
        <taxon>Bacteria</taxon>
        <taxon>Candidatus Saccharimonadota</taxon>
        <taxon>Candidatus Saccharimonadia</taxon>
        <taxon>Candidatus Nanosynbacterales</taxon>
        <taxon>Candidatus Nanosynbacteraceae</taxon>
        <taxon>Candidatus Nanosynbacter</taxon>
    </lineage>
</organism>
<dbReference type="Proteomes" id="UP000030902">
    <property type="component" value="Chromosome"/>
</dbReference>
<keyword evidence="1" id="KW-1133">Transmembrane helix</keyword>
<dbReference type="RefSeq" id="WP_039327377.1">
    <property type="nucleotide sequence ID" value="NZ_CP007496.1"/>
</dbReference>